<sequence length="102" mass="10916">MHAQDAKSVEDARSVSLFVYSARLAFSFSTVFTFHIPTPFPSSFITANPSPSSASVELVVPASDGGLLINCGLQSKEAKSVLAIWSLSLETAKPKCKFFSQS</sequence>
<comment type="caution">
    <text evidence="1">The sequence shown here is derived from an EMBL/GenBank/DDBJ whole genome shotgun (WGS) entry which is preliminary data.</text>
</comment>
<gene>
    <name evidence="1" type="ORF">DM860_006468</name>
</gene>
<keyword evidence="2" id="KW-1185">Reference proteome</keyword>
<evidence type="ECO:0000313" key="2">
    <source>
        <dbReference type="Proteomes" id="UP000249390"/>
    </source>
</evidence>
<protein>
    <submittedName>
        <fullName evidence="1">Uncharacterized protein</fullName>
    </submittedName>
</protein>
<dbReference type="AlphaFoldDB" id="A0A328D7E7"/>
<name>A0A328D7E7_9ASTE</name>
<dbReference type="Proteomes" id="UP000249390">
    <property type="component" value="Unassembled WGS sequence"/>
</dbReference>
<reference evidence="1 2" key="1">
    <citation type="submission" date="2018-06" db="EMBL/GenBank/DDBJ databases">
        <title>The Genome of Cuscuta australis (Dodder) Provides Insight into the Evolution of Plant Parasitism.</title>
        <authorList>
            <person name="Liu H."/>
        </authorList>
    </citation>
    <scope>NUCLEOTIDE SEQUENCE [LARGE SCALE GENOMIC DNA]</scope>
    <source>
        <strain evidence="2">cv. Yunnan</strain>
        <tissue evidence="1">Vines</tissue>
    </source>
</reference>
<evidence type="ECO:0000313" key="1">
    <source>
        <dbReference type="EMBL" id="RAL40398.1"/>
    </source>
</evidence>
<organism evidence="1 2">
    <name type="scientific">Cuscuta australis</name>
    <dbReference type="NCBI Taxonomy" id="267555"/>
    <lineage>
        <taxon>Eukaryota</taxon>
        <taxon>Viridiplantae</taxon>
        <taxon>Streptophyta</taxon>
        <taxon>Embryophyta</taxon>
        <taxon>Tracheophyta</taxon>
        <taxon>Spermatophyta</taxon>
        <taxon>Magnoliopsida</taxon>
        <taxon>eudicotyledons</taxon>
        <taxon>Gunneridae</taxon>
        <taxon>Pentapetalae</taxon>
        <taxon>asterids</taxon>
        <taxon>lamiids</taxon>
        <taxon>Solanales</taxon>
        <taxon>Convolvulaceae</taxon>
        <taxon>Cuscuteae</taxon>
        <taxon>Cuscuta</taxon>
        <taxon>Cuscuta subgen. Grammica</taxon>
        <taxon>Cuscuta sect. Cleistogrammica</taxon>
    </lineage>
</organism>
<accession>A0A328D7E7</accession>
<dbReference type="EMBL" id="NQVE01000194">
    <property type="protein sequence ID" value="RAL40398.1"/>
    <property type="molecule type" value="Genomic_DNA"/>
</dbReference>
<proteinExistence type="predicted"/>